<accession>A0A7M7NF55</accession>
<reference evidence="3" key="1">
    <citation type="submission" date="2015-02" db="EMBL/GenBank/DDBJ databases">
        <title>Genome sequencing for Strongylocentrotus purpuratus.</title>
        <authorList>
            <person name="Murali S."/>
            <person name="Liu Y."/>
            <person name="Vee V."/>
            <person name="English A."/>
            <person name="Wang M."/>
            <person name="Skinner E."/>
            <person name="Han Y."/>
            <person name="Muzny D.M."/>
            <person name="Worley K.C."/>
            <person name="Gibbs R.A."/>
        </authorList>
    </citation>
    <scope>NUCLEOTIDE SEQUENCE</scope>
</reference>
<feature type="chain" id="PRO_5029619105" description="Secreted protein" evidence="1">
    <location>
        <begin position="21"/>
        <end position="175"/>
    </location>
</feature>
<evidence type="ECO:0000313" key="3">
    <source>
        <dbReference type="Proteomes" id="UP000007110"/>
    </source>
</evidence>
<name>A0A7M7NF55_STRPU</name>
<dbReference type="AlphaFoldDB" id="A0A7M7NF55"/>
<dbReference type="KEGG" id="spu:100893658"/>
<dbReference type="Gene3D" id="3.30.530.20">
    <property type="match status" value="1"/>
</dbReference>
<dbReference type="InterPro" id="IPR023393">
    <property type="entry name" value="START-like_dom_sf"/>
</dbReference>
<keyword evidence="1" id="KW-0732">Signal</keyword>
<dbReference type="InParanoid" id="A0A7M7NF55"/>
<keyword evidence="3" id="KW-1185">Reference proteome</keyword>
<organism evidence="2 3">
    <name type="scientific">Strongylocentrotus purpuratus</name>
    <name type="common">Purple sea urchin</name>
    <dbReference type="NCBI Taxonomy" id="7668"/>
    <lineage>
        <taxon>Eukaryota</taxon>
        <taxon>Metazoa</taxon>
        <taxon>Echinodermata</taxon>
        <taxon>Eleutherozoa</taxon>
        <taxon>Echinozoa</taxon>
        <taxon>Echinoidea</taxon>
        <taxon>Euechinoidea</taxon>
        <taxon>Echinacea</taxon>
        <taxon>Camarodonta</taxon>
        <taxon>Echinidea</taxon>
        <taxon>Strongylocentrotidae</taxon>
        <taxon>Strongylocentrotus</taxon>
    </lineage>
</organism>
<sequence length="175" mass="20076">MMQFTVILFIVMVVLVAILAQLELESEPLIAQRSATLSSDKHETFRMVTDLQGFHKWMTFVVYVAEDLDTSPQVKMGKPFRMYASSPIGKIEIPATITKHQYPSRVEFETKGTMMSVKSNFNIEDGEMAGFSKLTWKIHAKRKSYLYWVTVVQPLKFILSQQVTASLFNLKVLMQ</sequence>
<reference evidence="2" key="2">
    <citation type="submission" date="2021-01" db="UniProtKB">
        <authorList>
            <consortium name="EnsemblMetazoa"/>
        </authorList>
    </citation>
    <scope>IDENTIFICATION</scope>
</reference>
<feature type="signal peptide" evidence="1">
    <location>
        <begin position="1"/>
        <end position="20"/>
    </location>
</feature>
<dbReference type="RefSeq" id="XP_030835476.1">
    <property type="nucleotide sequence ID" value="XM_030979616.1"/>
</dbReference>
<evidence type="ECO:0000256" key="1">
    <source>
        <dbReference type="SAM" id="SignalP"/>
    </source>
</evidence>
<protein>
    <recommendedName>
        <fullName evidence="4">Secreted protein</fullName>
    </recommendedName>
</protein>
<dbReference type="EnsemblMetazoa" id="XM_030979616">
    <property type="protein sequence ID" value="XP_030835476"/>
    <property type="gene ID" value="LOC100893658"/>
</dbReference>
<dbReference type="SUPFAM" id="SSF55961">
    <property type="entry name" value="Bet v1-like"/>
    <property type="match status" value="1"/>
</dbReference>
<proteinExistence type="predicted"/>
<dbReference type="GeneID" id="100893658"/>
<dbReference type="Proteomes" id="UP000007110">
    <property type="component" value="Unassembled WGS sequence"/>
</dbReference>
<evidence type="ECO:0008006" key="4">
    <source>
        <dbReference type="Google" id="ProtNLM"/>
    </source>
</evidence>
<dbReference type="OrthoDB" id="6331612at2759"/>
<dbReference type="OMA" id="YLFQYTL"/>
<evidence type="ECO:0000313" key="2">
    <source>
        <dbReference type="EnsemblMetazoa" id="XP_030835476"/>
    </source>
</evidence>